<reference evidence="2" key="1">
    <citation type="submission" date="2022-10" db="EMBL/GenBank/DDBJ databases">
        <title>Puccinia triticina Genome sequencing and assembly.</title>
        <authorList>
            <person name="Li C."/>
        </authorList>
    </citation>
    <scope>NUCLEOTIDE SEQUENCE</scope>
    <source>
        <strain evidence="2">Pt15</strain>
    </source>
</reference>
<dbReference type="EMBL" id="CP110435">
    <property type="protein sequence ID" value="WAQ91812.1"/>
    <property type="molecule type" value="Genomic_DNA"/>
</dbReference>
<evidence type="ECO:0000313" key="1">
    <source>
        <dbReference type="EMBL" id="WAQ91810.1"/>
    </source>
</evidence>
<accession>A0ABY7DA64</accession>
<dbReference type="Proteomes" id="UP001164743">
    <property type="component" value="Chromosome 15A"/>
</dbReference>
<organism evidence="2 3">
    <name type="scientific">Puccinia triticina</name>
    <dbReference type="NCBI Taxonomy" id="208348"/>
    <lineage>
        <taxon>Eukaryota</taxon>
        <taxon>Fungi</taxon>
        <taxon>Dikarya</taxon>
        <taxon>Basidiomycota</taxon>
        <taxon>Pucciniomycotina</taxon>
        <taxon>Pucciniomycetes</taxon>
        <taxon>Pucciniales</taxon>
        <taxon>Pucciniaceae</taxon>
        <taxon>Puccinia</taxon>
    </lineage>
</organism>
<dbReference type="RefSeq" id="XP_053027365.1">
    <property type="nucleotide sequence ID" value="XM_053163385.1"/>
</dbReference>
<dbReference type="EMBL" id="CP110435">
    <property type="protein sequence ID" value="WAQ91810.1"/>
    <property type="molecule type" value="Genomic_DNA"/>
</dbReference>
<sequence>MPTIHPHAARPRLIRSQHAGELAVVVGSITPEPLWHLCLMVARRVPVCRRLRRTENRGVPAQQRVELVGGPASQEAAPLQRPQSGVTPQLGLACRRLGQGHLSSLITYIESVNSKPAPTVWDERIPFNPICVDFAASGGWVHNICILHGGEAPAVVTLVHPSGPDTAPHVIHVTKLPCNPYH</sequence>
<dbReference type="GeneID" id="77804280"/>
<evidence type="ECO:0000313" key="3">
    <source>
        <dbReference type="Proteomes" id="UP001164743"/>
    </source>
</evidence>
<protein>
    <submittedName>
        <fullName evidence="2">Uncharacterized protein</fullName>
    </submittedName>
</protein>
<dbReference type="InterPro" id="IPR015943">
    <property type="entry name" value="WD40/YVTN_repeat-like_dom_sf"/>
</dbReference>
<proteinExistence type="predicted"/>
<name>A0ABY7DA64_9BASI</name>
<gene>
    <name evidence="1" type="ORF">PtA15_15A202</name>
    <name evidence="2" type="ORF">PtA15_15A204</name>
</gene>
<keyword evidence="3" id="KW-1185">Reference proteome</keyword>
<evidence type="ECO:0000313" key="2">
    <source>
        <dbReference type="EMBL" id="WAQ91812.1"/>
    </source>
</evidence>
<dbReference type="Gene3D" id="2.130.10.10">
    <property type="entry name" value="YVTN repeat-like/Quinoprotein amine dehydrogenase"/>
    <property type="match status" value="1"/>
</dbReference>